<dbReference type="Gene3D" id="1.10.150.240">
    <property type="entry name" value="Putative phosphatase, domain 2"/>
    <property type="match status" value="1"/>
</dbReference>
<dbReference type="PANTHER" id="PTHR43611:SF3">
    <property type="entry name" value="FLAVIN MONONUCLEOTIDE HYDROLASE 1, CHLOROPLATIC"/>
    <property type="match status" value="1"/>
</dbReference>
<dbReference type="InterPro" id="IPR006439">
    <property type="entry name" value="HAD-SF_hydro_IA"/>
</dbReference>
<sequence>MRPDPSIKNLIFDLGGVILDLSIDHTLQAFTDLSGMDKQKVQELFHSSKGFEIYEMGMMSDEEFRGFVRDTYDVNASDADVDACWLAMLRHIPARKLDLLQRLKNSFNVYLLSNTNAIHLAHINRNMITGGDSLDPFFHRAYYSHVMKKRKPNADIFQQVLDENGLAAAETLFLDDNLANLDGARALGIQTLHVSTPDVILEFFHEY</sequence>
<dbReference type="PRINTS" id="PR00413">
    <property type="entry name" value="HADHALOGNASE"/>
</dbReference>
<gene>
    <name evidence="1" type="ORF">JI741_24375</name>
</gene>
<keyword evidence="2" id="KW-1185">Reference proteome</keyword>
<dbReference type="InterPro" id="IPR036412">
    <property type="entry name" value="HAD-like_sf"/>
</dbReference>
<dbReference type="CDD" id="cd02603">
    <property type="entry name" value="HAD_sEH-N_like"/>
    <property type="match status" value="1"/>
</dbReference>
<organism evidence="1 2">
    <name type="scientific">Chryseolinea lacunae</name>
    <dbReference type="NCBI Taxonomy" id="2801331"/>
    <lineage>
        <taxon>Bacteria</taxon>
        <taxon>Pseudomonadati</taxon>
        <taxon>Bacteroidota</taxon>
        <taxon>Cytophagia</taxon>
        <taxon>Cytophagales</taxon>
        <taxon>Fulvivirgaceae</taxon>
        <taxon>Chryseolinea</taxon>
    </lineage>
</organism>
<dbReference type="InterPro" id="IPR023214">
    <property type="entry name" value="HAD_sf"/>
</dbReference>
<dbReference type="Pfam" id="PF00702">
    <property type="entry name" value="Hydrolase"/>
    <property type="match status" value="1"/>
</dbReference>
<dbReference type="RefSeq" id="WP_202014044.1">
    <property type="nucleotide sequence ID" value="NZ_JAERRB010000010.1"/>
</dbReference>
<dbReference type="InterPro" id="IPR023198">
    <property type="entry name" value="PGP-like_dom2"/>
</dbReference>
<dbReference type="EMBL" id="JAERRB010000010">
    <property type="protein sequence ID" value="MBL0744391.1"/>
    <property type="molecule type" value="Genomic_DNA"/>
</dbReference>
<comment type="caution">
    <text evidence="1">The sequence shown here is derived from an EMBL/GenBank/DDBJ whole genome shotgun (WGS) entry which is preliminary data.</text>
</comment>
<dbReference type="SUPFAM" id="SSF56784">
    <property type="entry name" value="HAD-like"/>
    <property type="match status" value="1"/>
</dbReference>
<dbReference type="Proteomes" id="UP000613030">
    <property type="component" value="Unassembled WGS sequence"/>
</dbReference>
<name>A0ABS1KY61_9BACT</name>
<evidence type="ECO:0000313" key="2">
    <source>
        <dbReference type="Proteomes" id="UP000613030"/>
    </source>
</evidence>
<protein>
    <submittedName>
        <fullName evidence="1">HAD family phosphatase</fullName>
    </submittedName>
</protein>
<evidence type="ECO:0000313" key="1">
    <source>
        <dbReference type="EMBL" id="MBL0744391.1"/>
    </source>
</evidence>
<dbReference type="PANTHER" id="PTHR43611">
    <property type="entry name" value="ALPHA-D-GLUCOSE 1-PHOSPHATE PHOSPHATASE"/>
    <property type="match status" value="1"/>
</dbReference>
<proteinExistence type="predicted"/>
<accession>A0ABS1KY61</accession>
<dbReference type="Gene3D" id="3.40.50.1000">
    <property type="entry name" value="HAD superfamily/HAD-like"/>
    <property type="match status" value="1"/>
</dbReference>
<dbReference type="SFLD" id="SFLDG01129">
    <property type="entry name" value="C1.5:_HAD__Beta-PGM__Phosphata"/>
    <property type="match status" value="1"/>
</dbReference>
<reference evidence="1 2" key="1">
    <citation type="submission" date="2021-01" db="EMBL/GenBank/DDBJ databases">
        <title>Chryseolinea sp. Jin1 Genome sequencing and assembly.</title>
        <authorList>
            <person name="Kim I."/>
        </authorList>
    </citation>
    <scope>NUCLEOTIDE SEQUENCE [LARGE SCALE GENOMIC DNA]</scope>
    <source>
        <strain evidence="1 2">Jin1</strain>
    </source>
</reference>
<dbReference type="NCBIfam" id="TIGR01509">
    <property type="entry name" value="HAD-SF-IA-v3"/>
    <property type="match status" value="1"/>
</dbReference>
<dbReference type="SFLD" id="SFLDS00003">
    <property type="entry name" value="Haloacid_Dehalogenase"/>
    <property type="match status" value="1"/>
</dbReference>